<dbReference type="InterPro" id="IPR007404">
    <property type="entry name" value="YdjM-like"/>
</dbReference>
<keyword evidence="1" id="KW-0472">Membrane</keyword>
<reference evidence="2 3" key="1">
    <citation type="submission" date="2016-10" db="EMBL/GenBank/DDBJ databases">
        <authorList>
            <person name="de Groot N.N."/>
        </authorList>
    </citation>
    <scope>NUCLEOTIDE SEQUENCE [LARGE SCALE GENOMIC DNA]</scope>
    <source>
        <strain evidence="2 3">DSM 13305</strain>
    </source>
</reference>
<feature type="transmembrane region" description="Helical" evidence="1">
    <location>
        <begin position="122"/>
        <end position="140"/>
    </location>
</feature>
<evidence type="ECO:0000313" key="3">
    <source>
        <dbReference type="Proteomes" id="UP000198847"/>
    </source>
</evidence>
<dbReference type="InterPro" id="IPR053170">
    <property type="entry name" value="Transcription_regulator"/>
</dbReference>
<dbReference type="PANTHER" id="PTHR40031">
    <property type="entry name" value="HYPOTHETICAL MEMBRANE SPANNING PROTEIN"/>
    <property type="match status" value="1"/>
</dbReference>
<dbReference type="OrthoDB" id="245523at2"/>
<keyword evidence="1" id="KW-1133">Transmembrane helix</keyword>
<gene>
    <name evidence="2" type="ORF">SAMN04490178_10172</name>
</gene>
<dbReference type="AlphaFoldDB" id="A0A1H8NF17"/>
<evidence type="ECO:0000313" key="2">
    <source>
        <dbReference type="EMBL" id="SEO28195.1"/>
    </source>
</evidence>
<organism evidence="2 3">
    <name type="scientific">Propionispora vibrioides</name>
    <dbReference type="NCBI Taxonomy" id="112903"/>
    <lineage>
        <taxon>Bacteria</taxon>
        <taxon>Bacillati</taxon>
        <taxon>Bacillota</taxon>
        <taxon>Negativicutes</taxon>
        <taxon>Selenomonadales</taxon>
        <taxon>Sporomusaceae</taxon>
        <taxon>Propionispora</taxon>
    </lineage>
</organism>
<name>A0A1H8NF17_9FIRM</name>
<sequence length="311" mass="35611">MDTAFHALIGFALAGMSGHTPAITDPVFIATILGAQAPDLDIIAQLKGSMTYLKQHRAFSHSFPGIAAFSALIATGMHFFCNQWSWYFLFGWSFIGGLSHILCDYLNTHGAALLWPFRKERLSCHLLNVFDPVLLLMFLLLDSDLMATNPTVWGIVVLSSLYLMLRLFLKQKAFLQLKTFFTAHKIERILIMPSLRKVHQWDFVVQTPEYYIIGQVKLFFRSVQIITMLPNFHMSSRMAQAEKTFLGQFFKTFSPFVYFEEQAEENAIKIYDLRYSSNQQFLHSATILFNQANLPATSYMHSYGRTIKVPC</sequence>
<protein>
    <submittedName>
        <fullName evidence="2">Inner membrane protein</fullName>
    </submittedName>
</protein>
<dbReference type="EMBL" id="FODY01000001">
    <property type="protein sequence ID" value="SEO28195.1"/>
    <property type="molecule type" value="Genomic_DNA"/>
</dbReference>
<dbReference type="Pfam" id="PF04307">
    <property type="entry name" value="YdjM"/>
    <property type="match status" value="1"/>
</dbReference>
<dbReference type="Proteomes" id="UP000198847">
    <property type="component" value="Unassembled WGS sequence"/>
</dbReference>
<dbReference type="RefSeq" id="WP_091743406.1">
    <property type="nucleotide sequence ID" value="NZ_FODY01000001.1"/>
</dbReference>
<feature type="transmembrane region" description="Helical" evidence="1">
    <location>
        <begin position="152"/>
        <end position="169"/>
    </location>
</feature>
<keyword evidence="1" id="KW-0812">Transmembrane</keyword>
<proteinExistence type="predicted"/>
<feature type="transmembrane region" description="Helical" evidence="1">
    <location>
        <begin position="86"/>
        <end position="106"/>
    </location>
</feature>
<keyword evidence="3" id="KW-1185">Reference proteome</keyword>
<feature type="transmembrane region" description="Helical" evidence="1">
    <location>
        <begin position="58"/>
        <end position="80"/>
    </location>
</feature>
<dbReference type="PANTHER" id="PTHR40031:SF1">
    <property type="entry name" value="MEMBRANE-BOUND METAL-DEPENDENT HYDROLASE"/>
    <property type="match status" value="1"/>
</dbReference>
<accession>A0A1H8NF17</accession>
<evidence type="ECO:0000256" key="1">
    <source>
        <dbReference type="SAM" id="Phobius"/>
    </source>
</evidence>
<dbReference type="STRING" id="112903.SAMN04490178_10172"/>